<evidence type="ECO:0000256" key="1">
    <source>
        <dbReference type="SAM" id="MobiDB-lite"/>
    </source>
</evidence>
<organism evidence="2 3">
    <name type="scientific">Penicillium ucsense</name>
    <dbReference type="NCBI Taxonomy" id="2839758"/>
    <lineage>
        <taxon>Eukaryota</taxon>
        <taxon>Fungi</taxon>
        <taxon>Dikarya</taxon>
        <taxon>Ascomycota</taxon>
        <taxon>Pezizomycotina</taxon>
        <taxon>Eurotiomycetes</taxon>
        <taxon>Eurotiomycetidae</taxon>
        <taxon>Eurotiales</taxon>
        <taxon>Aspergillaceae</taxon>
        <taxon>Penicillium</taxon>
    </lineage>
</organism>
<feature type="compositionally biased region" description="Basic and acidic residues" evidence="1">
    <location>
        <begin position="330"/>
        <end position="349"/>
    </location>
</feature>
<gene>
    <name evidence="2" type="ORF">PECM_004035</name>
</gene>
<evidence type="ECO:0000313" key="3">
    <source>
        <dbReference type="Proteomes" id="UP000631181"/>
    </source>
</evidence>
<feature type="compositionally biased region" description="Basic and acidic residues" evidence="1">
    <location>
        <begin position="400"/>
        <end position="410"/>
    </location>
</feature>
<proteinExistence type="predicted"/>
<feature type="region of interest" description="Disordered" evidence="1">
    <location>
        <begin position="68"/>
        <end position="273"/>
    </location>
</feature>
<feature type="region of interest" description="Disordered" evidence="1">
    <location>
        <begin position="330"/>
        <end position="411"/>
    </location>
</feature>
<dbReference type="Proteomes" id="UP000631181">
    <property type="component" value="Unassembled WGS sequence"/>
</dbReference>
<accession>A0A8J8WL23</accession>
<keyword evidence="3" id="KW-1185">Reference proteome</keyword>
<dbReference type="EMBL" id="WIWV01000025">
    <property type="protein sequence ID" value="KAF7717579.1"/>
    <property type="molecule type" value="Genomic_DNA"/>
</dbReference>
<reference evidence="2" key="1">
    <citation type="journal article" date="2020" name="Front. Microbiol.">
        <title>Gene regulatory networks of Penicillium echinulatum 2HH and Penicillium oxalicum 114-2 inferred by a computational biology approach.</title>
        <authorList>
            <person name="Lenz A.R."/>
            <person name="Galan-Vasquez E."/>
            <person name="Balbinot E."/>
            <person name="De Abreu F.P."/>
            <person name="De Oliveira N.S."/>
            <person name="Da Rosa L.O."/>
            <person name="De Avila E Silva S."/>
            <person name="Camassola M."/>
            <person name="Dillon A.J.P."/>
            <person name="Perez-Rueda E."/>
        </authorList>
    </citation>
    <scope>NUCLEOTIDE SEQUENCE</scope>
    <source>
        <strain evidence="2">S1M29</strain>
    </source>
</reference>
<comment type="caution">
    <text evidence="2">The sequence shown here is derived from an EMBL/GenBank/DDBJ whole genome shotgun (WGS) entry which is preliminary data.</text>
</comment>
<feature type="compositionally biased region" description="Polar residues" evidence="1">
    <location>
        <begin position="179"/>
        <end position="192"/>
    </location>
</feature>
<feature type="compositionally biased region" description="Polar residues" evidence="1">
    <location>
        <begin position="206"/>
        <end position="224"/>
    </location>
</feature>
<protein>
    <submittedName>
        <fullName evidence="2">Uncharacterized protein</fullName>
    </submittedName>
</protein>
<dbReference type="AlphaFoldDB" id="A0A8J8WL23"/>
<feature type="region of interest" description="Disordered" evidence="1">
    <location>
        <begin position="1"/>
        <end position="33"/>
    </location>
</feature>
<dbReference type="OrthoDB" id="5419922at2759"/>
<feature type="region of interest" description="Disordered" evidence="1">
    <location>
        <begin position="613"/>
        <end position="715"/>
    </location>
</feature>
<name>A0A8J8WL23_9EURO</name>
<sequence>MPYPRPVSPCSLETCEPPADDVISGDLPASDDELNHSERAAKYQRIEKLAESYLHGRPLFILSASLKGPFDRSWTNPWKKDRRSIGNRKADKGGTNSLATAGPVVQETVSRQEKRREGTAQAELITSPPASSHTAVPIPLPSTSDHKQKLSARKRSRQVPADDEAQRTTLRASKRQKETTVSQTAGPSSSLGGSKDWLKKDRRRINFTQFEPPSSPTSKVASRQTEAKVRANVSRTMNVRGSATPLRSRGPSMQPASDAHDREGSVISSVNVPDPADLQQASARQSPALLTTESGSLAEPSLSSNAFSPADMAASFRVVSSTSQLPRFEYRRWPQEDTDAKMKEDDAAHHSSPAPPNPASKQQTIAVSTLEDDSRRRTRRRLPVEDPAMRPSTNMMGTSDRVRSPKRITDEPAEIPEEYPAAESREAYSVGLGTEANEKPAIRPIIVDHHAHPKLAEDASRPFRTVNEPEASMAQTEHNTLDNLPSAQHIPTHPGISYRIPSLCSTALPKLDTAEAPPENTDTQLSTQAALLQAQRSFQEDLDSPEPDFPPLAEPEDTILEPHEESLLARETPYNNSARFDQAPQLSPGVPLKERMQAMSTQHIIDSVTPYAFSTEKKTRPAPEIWSGQPKQPPETEEPQGMHPVHLPPHMNSSPLRDRSHAAPVPSYTSDPHVHPVLTRHSTSQGTLLPFALSGSTPATAQDAQVTSQGPDSFDLSQAIADAGSWLQQSFDFMKEIGRPSQPAKPS</sequence>
<feature type="compositionally biased region" description="Polar residues" evidence="1">
    <location>
        <begin position="694"/>
        <end position="711"/>
    </location>
</feature>
<evidence type="ECO:0000313" key="2">
    <source>
        <dbReference type="EMBL" id="KAF7717579.1"/>
    </source>
</evidence>